<dbReference type="SMART" id="SM00796">
    <property type="entry name" value="AHS1"/>
    <property type="match status" value="1"/>
</dbReference>
<dbReference type="InterPro" id="IPR029000">
    <property type="entry name" value="Cyclophilin-like_dom_sf"/>
</dbReference>
<keyword evidence="2" id="KW-0378">Hydrolase</keyword>
<reference evidence="6" key="1">
    <citation type="journal article" date="2019" name="Int. J. Syst. Evol. Microbiol.">
        <title>The Global Catalogue of Microorganisms (GCM) 10K type strain sequencing project: providing services to taxonomists for standard genome sequencing and annotation.</title>
        <authorList>
            <consortium name="The Broad Institute Genomics Platform"/>
            <consortium name="The Broad Institute Genome Sequencing Center for Infectious Disease"/>
            <person name="Wu L."/>
            <person name="Ma J."/>
        </authorList>
    </citation>
    <scope>NUCLEOTIDE SEQUENCE [LARGE SCALE GENOMIC DNA]</scope>
    <source>
        <strain evidence="6">CGMCC 1.7003</strain>
    </source>
</reference>
<feature type="domain" description="Carboxyltransferase" evidence="4">
    <location>
        <begin position="19"/>
        <end position="222"/>
    </location>
</feature>
<dbReference type="PANTHER" id="PTHR34698">
    <property type="entry name" value="5-OXOPROLINASE SUBUNIT B"/>
    <property type="match status" value="1"/>
</dbReference>
<dbReference type="NCBIfam" id="TIGR00370">
    <property type="entry name" value="5-oxoprolinase subunit PxpB"/>
    <property type="match status" value="1"/>
</dbReference>
<accession>A0ABQ3L4H4</accession>
<dbReference type="PANTHER" id="PTHR34698:SF2">
    <property type="entry name" value="5-OXOPROLINASE SUBUNIT B"/>
    <property type="match status" value="1"/>
</dbReference>
<keyword evidence="3" id="KW-0067">ATP-binding</keyword>
<evidence type="ECO:0000256" key="3">
    <source>
        <dbReference type="ARBA" id="ARBA00022840"/>
    </source>
</evidence>
<dbReference type="Proteomes" id="UP000659697">
    <property type="component" value="Unassembled WGS sequence"/>
</dbReference>
<dbReference type="RefSeq" id="WP_229833618.1">
    <property type="nucleotide sequence ID" value="NZ_BNAO01000010.1"/>
</dbReference>
<dbReference type="InterPro" id="IPR003833">
    <property type="entry name" value="CT_C_D"/>
</dbReference>
<organism evidence="5 6">
    <name type="scientific">Alishewanella longhuensis</name>
    <dbReference type="NCBI Taxonomy" id="1091037"/>
    <lineage>
        <taxon>Bacteria</taxon>
        <taxon>Pseudomonadati</taxon>
        <taxon>Pseudomonadota</taxon>
        <taxon>Gammaproteobacteria</taxon>
        <taxon>Alteromonadales</taxon>
        <taxon>Alteromonadaceae</taxon>
        <taxon>Alishewanella</taxon>
    </lineage>
</organism>
<dbReference type="Gene3D" id="3.30.1360.40">
    <property type="match status" value="1"/>
</dbReference>
<dbReference type="Gene3D" id="2.40.100.10">
    <property type="entry name" value="Cyclophilin-like"/>
    <property type="match status" value="1"/>
</dbReference>
<sequence length="245" mass="26218">MPAVTPLANMATRLTPADYTLSLAGENAFILYLNTQVISPAAAQQIALANSQLSPMLGQQLLELLPSYASLLIVFNPLQHSHLSIKPLLEQALTKAVNLVSQQQGKQVELPVWYSEQSGPDLAKVAQDKNLSINEVIALHSSTSYQVYAIGFAPGFAYLGELPEQLAVPRLSSPRPKVPAGAVAIADRQTAVYPAASPGGWHLLGLCPIAMFNAWQEPAMPVAVGDQVKFVPITERDFTLLGGVL</sequence>
<comment type="caution">
    <text evidence="5">The sequence shown here is derived from an EMBL/GenBank/DDBJ whole genome shotgun (WGS) entry which is preliminary data.</text>
</comment>
<dbReference type="SUPFAM" id="SSF160467">
    <property type="entry name" value="PH0987 N-terminal domain-like"/>
    <property type="match status" value="1"/>
</dbReference>
<evidence type="ECO:0000313" key="5">
    <source>
        <dbReference type="EMBL" id="GHG77005.1"/>
    </source>
</evidence>
<dbReference type="EMBL" id="BNAO01000010">
    <property type="protein sequence ID" value="GHG77005.1"/>
    <property type="molecule type" value="Genomic_DNA"/>
</dbReference>
<gene>
    <name evidence="5" type="ORF">GCM10010919_32380</name>
</gene>
<proteinExistence type="predicted"/>
<protein>
    <recommendedName>
        <fullName evidence="4">Carboxyltransferase domain-containing protein</fullName>
    </recommendedName>
</protein>
<name>A0ABQ3L4H4_9ALTE</name>
<dbReference type="Pfam" id="PF02682">
    <property type="entry name" value="CT_C_D"/>
    <property type="match status" value="1"/>
</dbReference>
<dbReference type="SUPFAM" id="SSF50891">
    <property type="entry name" value="Cyclophilin-like"/>
    <property type="match status" value="1"/>
</dbReference>
<keyword evidence="1" id="KW-0547">Nucleotide-binding</keyword>
<dbReference type="InterPro" id="IPR010016">
    <property type="entry name" value="PxpB"/>
</dbReference>
<evidence type="ECO:0000313" key="6">
    <source>
        <dbReference type="Proteomes" id="UP000659697"/>
    </source>
</evidence>
<keyword evidence="6" id="KW-1185">Reference proteome</keyword>
<evidence type="ECO:0000256" key="2">
    <source>
        <dbReference type="ARBA" id="ARBA00022801"/>
    </source>
</evidence>
<evidence type="ECO:0000256" key="1">
    <source>
        <dbReference type="ARBA" id="ARBA00022741"/>
    </source>
</evidence>
<evidence type="ECO:0000259" key="4">
    <source>
        <dbReference type="SMART" id="SM00796"/>
    </source>
</evidence>